<reference evidence="1" key="1">
    <citation type="submission" date="2014-07" db="EMBL/GenBank/DDBJ databases">
        <authorList>
            <person name="Martin A.A"/>
            <person name="De Silva N."/>
        </authorList>
    </citation>
    <scope>NUCLEOTIDE SEQUENCE</scope>
</reference>
<keyword evidence="1" id="KW-1185">Reference proteome</keyword>
<protein>
    <submittedName>
        <fullName evidence="2">LRR containing protein</fullName>
    </submittedName>
</protein>
<organism evidence="1 2">
    <name type="scientific">Strongyloides venezuelensis</name>
    <name type="common">Threadworm</name>
    <dbReference type="NCBI Taxonomy" id="75913"/>
    <lineage>
        <taxon>Eukaryota</taxon>
        <taxon>Metazoa</taxon>
        <taxon>Ecdysozoa</taxon>
        <taxon>Nematoda</taxon>
        <taxon>Chromadorea</taxon>
        <taxon>Rhabditida</taxon>
        <taxon>Tylenchina</taxon>
        <taxon>Panagrolaimomorpha</taxon>
        <taxon>Strongyloidoidea</taxon>
        <taxon>Strongyloididae</taxon>
        <taxon>Strongyloides</taxon>
    </lineage>
</organism>
<sequence length="87" mass="10215">MMARSVEVLQLENVSNINDARAKMIPKYMPNTELFNIKCFSYKESDNLDNFTNLECLISHEYCPIRIPMTLKVLAFKRNKYAVKSYD</sequence>
<reference evidence="2" key="2">
    <citation type="submission" date="2015-08" db="UniProtKB">
        <authorList>
            <consortium name="WormBaseParasite"/>
        </authorList>
    </citation>
    <scope>IDENTIFICATION</scope>
</reference>
<dbReference type="AlphaFoldDB" id="A0A0K0F4V9"/>
<evidence type="ECO:0000313" key="1">
    <source>
        <dbReference type="Proteomes" id="UP000035680"/>
    </source>
</evidence>
<dbReference type="WBParaSite" id="SVE_0384900.1">
    <property type="protein sequence ID" value="SVE_0384900.1"/>
    <property type="gene ID" value="SVE_0384900"/>
</dbReference>
<proteinExistence type="predicted"/>
<evidence type="ECO:0000313" key="2">
    <source>
        <dbReference type="WBParaSite" id="SVE_0384900.1"/>
    </source>
</evidence>
<dbReference type="Proteomes" id="UP000035680">
    <property type="component" value="Unassembled WGS sequence"/>
</dbReference>
<accession>A0A0K0F4V9</accession>
<name>A0A0K0F4V9_STRVS</name>